<feature type="non-terminal residue" evidence="1">
    <location>
        <position position="1"/>
    </location>
</feature>
<dbReference type="EMBL" id="AMFJ01034167">
    <property type="protein sequence ID" value="EKD30065.1"/>
    <property type="molecule type" value="Genomic_DNA"/>
</dbReference>
<dbReference type="AlphaFoldDB" id="K1XIA7"/>
<gene>
    <name evidence="1" type="ORF">ACD_78C00167G0001</name>
</gene>
<evidence type="ECO:0000313" key="1">
    <source>
        <dbReference type="EMBL" id="EKD30065.1"/>
    </source>
</evidence>
<sequence length="149" mass="16583">IATDVREKWIDFAYYDWSSTERTSAYSGSGNLVLAIQWGVRYYPMKDSLSGPISCNEADLANLATHCYIGREQSGERVTLTTPNVRIEDVRFFFSGTAKDVATNLSNEGKVTIMLSLGIEKKAGVSDAIVQSTHMRVQTTVSEKIYKKN</sequence>
<name>K1XIA7_9BACT</name>
<comment type="caution">
    <text evidence="1">The sequence shown here is derived from an EMBL/GenBank/DDBJ whole genome shotgun (WGS) entry which is preliminary data.</text>
</comment>
<reference evidence="1" key="1">
    <citation type="journal article" date="2012" name="Science">
        <title>Fermentation, hydrogen, and sulfur metabolism in multiple uncultivated bacterial phyla.</title>
        <authorList>
            <person name="Wrighton K.C."/>
            <person name="Thomas B.C."/>
            <person name="Sharon I."/>
            <person name="Miller C.S."/>
            <person name="Castelle C.J."/>
            <person name="VerBerkmoes N.C."/>
            <person name="Wilkins M.J."/>
            <person name="Hettich R.L."/>
            <person name="Lipton M.S."/>
            <person name="Williams K.H."/>
            <person name="Long P.E."/>
            <person name="Banfield J.F."/>
        </authorList>
    </citation>
    <scope>NUCLEOTIDE SEQUENCE [LARGE SCALE GENOMIC DNA]</scope>
</reference>
<organism evidence="1">
    <name type="scientific">uncultured bacterium</name>
    <name type="common">gcode 4</name>
    <dbReference type="NCBI Taxonomy" id="1234023"/>
    <lineage>
        <taxon>Bacteria</taxon>
        <taxon>environmental samples</taxon>
    </lineage>
</organism>
<proteinExistence type="predicted"/>
<protein>
    <submittedName>
        <fullName evidence="1">Uncharacterized protein</fullName>
    </submittedName>
</protein>
<accession>K1XIA7</accession>